<protein>
    <submittedName>
        <fullName evidence="2">Uncharacterized protein</fullName>
    </submittedName>
</protein>
<dbReference type="AlphaFoldDB" id="A0A0F9J617"/>
<sequence length="73" mass="8051">MSNPRDTRGGTSQAPTGRKTREDVCFRGRVPSIATLEHWQEDGGCKATDGCWVEPDGTCEHGAESWLLRLGYI</sequence>
<evidence type="ECO:0000256" key="1">
    <source>
        <dbReference type="SAM" id="MobiDB-lite"/>
    </source>
</evidence>
<dbReference type="EMBL" id="LAZR01010802">
    <property type="protein sequence ID" value="KKM64983.1"/>
    <property type="molecule type" value="Genomic_DNA"/>
</dbReference>
<reference evidence="2" key="1">
    <citation type="journal article" date="2015" name="Nature">
        <title>Complex archaea that bridge the gap between prokaryotes and eukaryotes.</title>
        <authorList>
            <person name="Spang A."/>
            <person name="Saw J.H."/>
            <person name="Jorgensen S.L."/>
            <person name="Zaremba-Niedzwiedzka K."/>
            <person name="Martijn J."/>
            <person name="Lind A.E."/>
            <person name="van Eijk R."/>
            <person name="Schleper C."/>
            <person name="Guy L."/>
            <person name="Ettema T.J."/>
        </authorList>
    </citation>
    <scope>NUCLEOTIDE SEQUENCE</scope>
</reference>
<name>A0A0F9J617_9ZZZZ</name>
<accession>A0A0F9J617</accession>
<gene>
    <name evidence="2" type="ORF">LCGC14_1495930</name>
</gene>
<organism evidence="2">
    <name type="scientific">marine sediment metagenome</name>
    <dbReference type="NCBI Taxonomy" id="412755"/>
    <lineage>
        <taxon>unclassified sequences</taxon>
        <taxon>metagenomes</taxon>
        <taxon>ecological metagenomes</taxon>
    </lineage>
</organism>
<proteinExistence type="predicted"/>
<comment type="caution">
    <text evidence="2">The sequence shown here is derived from an EMBL/GenBank/DDBJ whole genome shotgun (WGS) entry which is preliminary data.</text>
</comment>
<evidence type="ECO:0000313" key="2">
    <source>
        <dbReference type="EMBL" id="KKM64983.1"/>
    </source>
</evidence>
<feature type="region of interest" description="Disordered" evidence="1">
    <location>
        <begin position="1"/>
        <end position="23"/>
    </location>
</feature>